<organism evidence="1 2">
    <name type="scientific">Fusobacterium nucleatum subsp. polymorphum</name>
    <name type="common">Fusobacterium polymorphum</name>
    <dbReference type="NCBI Taxonomy" id="76857"/>
    <lineage>
        <taxon>Bacteria</taxon>
        <taxon>Fusobacteriati</taxon>
        <taxon>Fusobacteriota</taxon>
        <taxon>Fusobacteriia</taxon>
        <taxon>Fusobacteriales</taxon>
        <taxon>Fusobacteriaceae</taxon>
        <taxon>Fusobacterium</taxon>
    </lineage>
</organism>
<sequence>MKKISHLILSLFFTLFLSINIYSAPPSRGGSTSGTTETTVSTNRMNIKTLANENGLNYKPSIFGGTVYKSLSEAQLAEIMAEYQKAVKEDDQAKMEALRKQIKHNSEEGYMYLKDRFKISTFIREFMSVLKYIPLYLKDICVYLLGIFCVLEGIAMLLEKPTEFPIGKIATLLVRYGLIKFSIVYWFEMLFFIENAIKVIALKAGRMAGQSISFSTDAIWEVYTQPFLDTYTDMSWWEPIKSLSYIIMMTPGYIICALITLDLFMAQLEAMLLCTFSIVLLPFMIWRMSASIGGKVLAVLSAQYSKLMIMYFFIAFSFFVVPTISPFSFFTLDNYGFVLLTKYTLILFLFGKLIGRGPALASALMSGAAGIMSGRDVSNPIMSGIAKGVSLAAATVSGAIAYKTYRAEKATNATLKDAIGNMADAAKSSGNNKSSDSNRGN</sequence>
<evidence type="ECO:0000313" key="2">
    <source>
        <dbReference type="Proteomes" id="UP000224507"/>
    </source>
</evidence>
<dbReference type="EMBL" id="NIRO01000004">
    <property type="protein sequence ID" value="PHI15518.1"/>
    <property type="molecule type" value="Genomic_DNA"/>
</dbReference>
<gene>
    <name evidence="1" type="ORF">CBG56_05680</name>
</gene>
<accession>A0A2C6CC14</accession>
<protein>
    <recommendedName>
        <fullName evidence="3">Conjugal transfer protein TrbL</fullName>
    </recommendedName>
</protein>
<comment type="caution">
    <text evidence="1">The sequence shown here is derived from an EMBL/GenBank/DDBJ whole genome shotgun (WGS) entry which is preliminary data.</text>
</comment>
<evidence type="ECO:0008006" key="3">
    <source>
        <dbReference type="Google" id="ProtNLM"/>
    </source>
</evidence>
<reference evidence="1 2" key="1">
    <citation type="submission" date="2017-06" db="EMBL/GenBank/DDBJ databases">
        <title>Draft genome sequence of Fusobacterium nucleatum subsp. polymorphum KCOM 1274 (=ChDC F309).</title>
        <authorList>
            <person name="Kook J.-K."/>
            <person name="Park S.-N."/>
            <person name="Lim Y.K."/>
            <person name="Roh H."/>
        </authorList>
    </citation>
    <scope>NUCLEOTIDE SEQUENCE [LARGE SCALE GENOMIC DNA]</scope>
    <source>
        <strain evidence="2">KCOM 1274 (ChDC F309)</strain>
    </source>
</reference>
<evidence type="ECO:0000313" key="1">
    <source>
        <dbReference type="EMBL" id="PHI15518.1"/>
    </source>
</evidence>
<proteinExistence type="predicted"/>
<dbReference type="AlphaFoldDB" id="A0A2C6CC14"/>
<dbReference type="Proteomes" id="UP000224507">
    <property type="component" value="Unassembled WGS sequence"/>
</dbReference>
<name>A0A2C6CC14_FUSNP</name>
<dbReference type="RefSeq" id="WP_005901521.1">
    <property type="nucleotide sequence ID" value="NZ_CP056004.1"/>
</dbReference>